<comment type="similarity">
    <text evidence="6">Belongs to the TVP38/TMEM64 family.</text>
</comment>
<evidence type="ECO:0000313" key="8">
    <source>
        <dbReference type="EMBL" id="RDU37741.1"/>
    </source>
</evidence>
<comment type="caution">
    <text evidence="8">The sequence shown here is derived from an EMBL/GenBank/DDBJ whole genome shotgun (WGS) entry which is preliminary data.</text>
</comment>
<evidence type="ECO:0000256" key="2">
    <source>
        <dbReference type="ARBA" id="ARBA00022475"/>
    </source>
</evidence>
<evidence type="ECO:0000256" key="5">
    <source>
        <dbReference type="ARBA" id="ARBA00023136"/>
    </source>
</evidence>
<evidence type="ECO:0000256" key="6">
    <source>
        <dbReference type="RuleBase" id="RU366058"/>
    </source>
</evidence>
<comment type="subcellular location">
    <subcellularLocation>
        <location evidence="1 6">Cell membrane</location>
        <topology evidence="1 6">Multi-pass membrane protein</topology>
    </subcellularLocation>
</comment>
<dbReference type="Pfam" id="PF09335">
    <property type="entry name" value="VTT_dom"/>
    <property type="match status" value="1"/>
</dbReference>
<dbReference type="EMBL" id="QNQT01000002">
    <property type="protein sequence ID" value="RDU37741.1"/>
    <property type="molecule type" value="Genomic_DNA"/>
</dbReference>
<organism evidence="8 9">
    <name type="scientific">Neobacillus piezotolerans</name>
    <dbReference type="NCBI Taxonomy" id="2259171"/>
    <lineage>
        <taxon>Bacteria</taxon>
        <taxon>Bacillati</taxon>
        <taxon>Bacillota</taxon>
        <taxon>Bacilli</taxon>
        <taxon>Bacillales</taxon>
        <taxon>Bacillaceae</taxon>
        <taxon>Neobacillus</taxon>
    </lineage>
</organism>
<accession>A0A3D8GU43</accession>
<dbReference type="GO" id="GO:0005886">
    <property type="term" value="C:plasma membrane"/>
    <property type="evidence" value="ECO:0007669"/>
    <property type="project" value="UniProtKB-SubCell"/>
</dbReference>
<evidence type="ECO:0000259" key="7">
    <source>
        <dbReference type="Pfam" id="PF09335"/>
    </source>
</evidence>
<keyword evidence="9" id="KW-1185">Reference proteome</keyword>
<comment type="caution">
    <text evidence="6">Lacks conserved residue(s) required for the propagation of feature annotation.</text>
</comment>
<feature type="domain" description="VTT" evidence="7">
    <location>
        <begin position="33"/>
        <end position="151"/>
    </location>
</feature>
<dbReference type="PANTHER" id="PTHR12677">
    <property type="entry name" value="GOLGI APPARATUS MEMBRANE PROTEIN TVP38-RELATED"/>
    <property type="match status" value="1"/>
</dbReference>
<keyword evidence="3 6" id="KW-0812">Transmembrane</keyword>
<dbReference type="AlphaFoldDB" id="A0A3D8GU43"/>
<sequence>MQDWVIGLFENYREAALLLSVLLNVAISIVGIVPSVFLTAANIIVFGPVGGTLVSIAGEAAGAVVSFLLYRKGFKRWADKKLPDKRWIKKLLNARGKDAFFLILALRILPFVPSGLVTFAAAIGTVGVAVFTIASTIGKIPALIIEAYSVYQVTEWSFQGKIILAVFSMGIILLCLKNRRMGFYKKKEGPK</sequence>
<gene>
    <name evidence="8" type="ORF">DRW41_07895</name>
</gene>
<name>A0A3D8GU43_9BACI</name>
<evidence type="ECO:0000256" key="3">
    <source>
        <dbReference type="ARBA" id="ARBA00022692"/>
    </source>
</evidence>
<keyword evidence="2 6" id="KW-1003">Cell membrane</keyword>
<feature type="transmembrane region" description="Helical" evidence="6">
    <location>
        <begin position="16"/>
        <end position="37"/>
    </location>
</feature>
<feature type="transmembrane region" description="Helical" evidence="6">
    <location>
        <begin position="158"/>
        <end position="176"/>
    </location>
</feature>
<dbReference type="InterPro" id="IPR032816">
    <property type="entry name" value="VTT_dom"/>
</dbReference>
<keyword evidence="4 6" id="KW-1133">Transmembrane helix</keyword>
<dbReference type="PANTHER" id="PTHR12677:SF55">
    <property type="entry name" value="UNDECAPRENYL PHOSPHATE TRANSPORTER SAOUHSC_00901-RELATED"/>
    <property type="match status" value="1"/>
</dbReference>
<dbReference type="InterPro" id="IPR015414">
    <property type="entry name" value="TMEM64"/>
</dbReference>
<protein>
    <recommendedName>
        <fullName evidence="6">TVP38/TMEM64 family membrane protein</fullName>
    </recommendedName>
</protein>
<keyword evidence="5 6" id="KW-0472">Membrane</keyword>
<evidence type="ECO:0000256" key="4">
    <source>
        <dbReference type="ARBA" id="ARBA00022989"/>
    </source>
</evidence>
<reference evidence="8 9" key="1">
    <citation type="submission" date="2018-07" db="EMBL/GenBank/DDBJ databases">
        <title>Bacillus sp. YLB-04 draft genome sequence.</title>
        <authorList>
            <person name="Yu L."/>
            <person name="Tang X."/>
        </authorList>
    </citation>
    <scope>NUCLEOTIDE SEQUENCE [LARGE SCALE GENOMIC DNA]</scope>
    <source>
        <strain evidence="8 9">YLB-04</strain>
    </source>
</reference>
<dbReference type="OrthoDB" id="5471155at2"/>
<feature type="transmembrane region" description="Helical" evidence="6">
    <location>
        <begin position="43"/>
        <end position="70"/>
    </location>
</feature>
<evidence type="ECO:0000313" key="9">
    <source>
        <dbReference type="Proteomes" id="UP000257144"/>
    </source>
</evidence>
<proteinExistence type="inferred from homology"/>
<evidence type="ECO:0000256" key="1">
    <source>
        <dbReference type="ARBA" id="ARBA00004651"/>
    </source>
</evidence>
<dbReference type="Proteomes" id="UP000257144">
    <property type="component" value="Unassembled WGS sequence"/>
</dbReference>